<evidence type="ECO:0000256" key="1">
    <source>
        <dbReference type="ARBA" id="ARBA00007287"/>
    </source>
</evidence>
<dbReference type="PATRIC" id="fig|1227487.5.peg.1992"/>
<dbReference type="Pfam" id="PF11495">
    <property type="entry name" value="Regulator_TrmB"/>
    <property type="match status" value="1"/>
</dbReference>
<accession>M0D6L8</accession>
<dbReference type="Proteomes" id="UP000011513">
    <property type="component" value="Unassembled WGS sequence"/>
</dbReference>
<feature type="domain" description="Transcription regulator TrmB N-terminal" evidence="2">
    <location>
        <begin position="14"/>
        <end position="81"/>
    </location>
</feature>
<protein>
    <submittedName>
        <fullName evidence="4">Transcriptional regulator, TrmB</fullName>
    </submittedName>
</protein>
<feature type="domain" description="Transcription regulator TrmB C-terminal" evidence="3">
    <location>
        <begin position="119"/>
        <end position="209"/>
    </location>
</feature>
<dbReference type="PANTHER" id="PTHR34293">
    <property type="entry name" value="HTH-TYPE TRANSCRIPTIONAL REGULATOR TRMBL2"/>
    <property type="match status" value="1"/>
</dbReference>
<dbReference type="OrthoDB" id="30795at2157"/>
<comment type="caution">
    <text evidence="4">The sequence shown here is derived from an EMBL/GenBank/DDBJ whole genome shotgun (WGS) entry which is preliminary data.</text>
</comment>
<dbReference type="EMBL" id="AOIV01000023">
    <property type="protein sequence ID" value="ELZ31136.1"/>
    <property type="molecule type" value="Genomic_DNA"/>
</dbReference>
<organism evidence="4 5">
    <name type="scientific">Halogeometricum pallidum JCM 14848</name>
    <dbReference type="NCBI Taxonomy" id="1227487"/>
    <lineage>
        <taxon>Archaea</taxon>
        <taxon>Methanobacteriati</taxon>
        <taxon>Methanobacteriota</taxon>
        <taxon>Stenosarchaea group</taxon>
        <taxon>Halobacteria</taxon>
        <taxon>Halobacteriales</taxon>
        <taxon>Haloferacaceae</taxon>
        <taxon>Halogeometricum</taxon>
    </lineage>
</organism>
<name>M0D6L8_HALPD</name>
<sequence>MEDLTNVERAVELLQQLGLKEYEAKCFVALTQLPSGTAKHISEISEVPRTRVYDAVRVLETKGLVEIQHANPQRFRAVSIEEAAQTLRAEYESRTDSLRETLQGVEAATVEDEVDVSHEVWALSGSAAIATRTSQLIEEAEEEIVLVVGHELALTDGLVDQLESAQDRGVSVIVGTVSESLREDVRALLPGAEAFVSELGWLSSMAAADDDTEITRLLLIDRATILVSTAHSNAATKEESEQAVFGRGFDNGLVTIVRRLMATGLFPVDGPPSGAAGEGASSDAS</sequence>
<dbReference type="RefSeq" id="WP_008386288.1">
    <property type="nucleotide sequence ID" value="NZ_AOIV01000023.1"/>
</dbReference>
<gene>
    <name evidence="4" type="ORF">C474_09884</name>
</gene>
<dbReference type="InterPro" id="IPR036388">
    <property type="entry name" value="WH-like_DNA-bd_sf"/>
</dbReference>
<dbReference type="SUPFAM" id="SSF46785">
    <property type="entry name" value="Winged helix' DNA-binding domain"/>
    <property type="match status" value="1"/>
</dbReference>
<comment type="similarity">
    <text evidence="1">Belongs to the transcriptional regulator TrmB family.</text>
</comment>
<dbReference type="Gene3D" id="1.10.10.10">
    <property type="entry name" value="Winged helix-like DNA-binding domain superfamily/Winged helix DNA-binding domain"/>
    <property type="match status" value="1"/>
</dbReference>
<reference evidence="4 5" key="1">
    <citation type="journal article" date="2014" name="PLoS Genet.">
        <title>Phylogenetically driven sequencing of extremely halophilic archaea reveals strategies for static and dynamic osmo-response.</title>
        <authorList>
            <person name="Becker E.A."/>
            <person name="Seitzer P.M."/>
            <person name="Tritt A."/>
            <person name="Larsen D."/>
            <person name="Krusor M."/>
            <person name="Yao A.I."/>
            <person name="Wu D."/>
            <person name="Madern D."/>
            <person name="Eisen J.A."/>
            <person name="Darling A.E."/>
            <person name="Facciotti M.T."/>
        </authorList>
    </citation>
    <scope>NUCLEOTIDE SEQUENCE [LARGE SCALE GENOMIC DNA]</scope>
    <source>
        <strain evidence="4 5">JCM 14848</strain>
    </source>
</reference>
<evidence type="ECO:0000313" key="5">
    <source>
        <dbReference type="Proteomes" id="UP000011513"/>
    </source>
</evidence>
<dbReference type="InterPro" id="IPR021586">
    <property type="entry name" value="Tscrpt_reg_TrmB_C"/>
</dbReference>
<dbReference type="Pfam" id="PF01978">
    <property type="entry name" value="TrmB"/>
    <property type="match status" value="1"/>
</dbReference>
<dbReference type="InParanoid" id="M0D6L8"/>
<evidence type="ECO:0000259" key="3">
    <source>
        <dbReference type="Pfam" id="PF11495"/>
    </source>
</evidence>
<evidence type="ECO:0000259" key="2">
    <source>
        <dbReference type="Pfam" id="PF01978"/>
    </source>
</evidence>
<dbReference type="PANTHER" id="PTHR34293:SF1">
    <property type="entry name" value="HTH-TYPE TRANSCRIPTIONAL REGULATOR TRMBL2"/>
    <property type="match status" value="1"/>
</dbReference>
<evidence type="ECO:0000313" key="4">
    <source>
        <dbReference type="EMBL" id="ELZ31136.1"/>
    </source>
</evidence>
<dbReference type="eggNOG" id="arCOG02037">
    <property type="taxonomic scope" value="Archaea"/>
</dbReference>
<dbReference type="InterPro" id="IPR002831">
    <property type="entry name" value="Tscrpt_reg_TrmB_N"/>
</dbReference>
<dbReference type="AlphaFoldDB" id="M0D6L8"/>
<dbReference type="InterPro" id="IPR036390">
    <property type="entry name" value="WH_DNA-bd_sf"/>
</dbReference>
<keyword evidence="5" id="KW-1185">Reference proteome</keyword>
<proteinExistence type="inferred from homology"/>
<dbReference type="InterPro" id="IPR051797">
    <property type="entry name" value="TrmB-like"/>
</dbReference>